<dbReference type="InParanoid" id="A0A1Q3BNQ0"/>
<dbReference type="Gene3D" id="3.40.50.150">
    <property type="entry name" value="Vaccinia Virus protein VP39"/>
    <property type="match status" value="1"/>
</dbReference>
<dbReference type="Pfam" id="PF03492">
    <property type="entry name" value="Methyltransf_7"/>
    <property type="match status" value="1"/>
</dbReference>
<evidence type="ECO:0000313" key="5">
    <source>
        <dbReference type="EMBL" id="GAV69651.1"/>
    </source>
</evidence>
<evidence type="ECO:0000313" key="6">
    <source>
        <dbReference type="Proteomes" id="UP000187406"/>
    </source>
</evidence>
<dbReference type="SUPFAM" id="SSF53335">
    <property type="entry name" value="S-adenosyl-L-methionine-dependent methyltransferases"/>
    <property type="match status" value="1"/>
</dbReference>
<dbReference type="PANTHER" id="PTHR31009">
    <property type="entry name" value="S-ADENOSYL-L-METHIONINE:CARBOXYL METHYLTRANSFERASE FAMILY PROTEIN"/>
    <property type="match status" value="1"/>
</dbReference>
<evidence type="ECO:0000256" key="1">
    <source>
        <dbReference type="ARBA" id="ARBA00022603"/>
    </source>
</evidence>
<dbReference type="FunFam" id="3.40.50.150:FF:000794">
    <property type="entry name" value="Jasmonate O-methyltransferase, putative"/>
    <property type="match status" value="1"/>
</dbReference>
<evidence type="ECO:0000256" key="4">
    <source>
        <dbReference type="ARBA" id="ARBA00022842"/>
    </source>
</evidence>
<keyword evidence="1" id="KW-0489">Methyltransferase</keyword>
<dbReference type="EMBL" id="BDDD01000740">
    <property type="protein sequence ID" value="GAV69651.1"/>
    <property type="molecule type" value="Genomic_DNA"/>
</dbReference>
<keyword evidence="4" id="KW-0460">Magnesium</keyword>
<dbReference type="InterPro" id="IPR005299">
    <property type="entry name" value="MeTrfase_7"/>
</dbReference>
<protein>
    <submittedName>
        <fullName evidence="5">Methyltransf_7 domain-containing protein</fullName>
    </submittedName>
</protein>
<gene>
    <name evidence="5" type="ORF">CFOL_v3_13152</name>
</gene>
<dbReference type="FunCoup" id="A0A1Q3BNQ0">
    <property type="interactions" value="74"/>
</dbReference>
<dbReference type="OrthoDB" id="1523883at2759"/>
<dbReference type="InterPro" id="IPR029063">
    <property type="entry name" value="SAM-dependent_MTases_sf"/>
</dbReference>
<keyword evidence="6" id="KW-1185">Reference proteome</keyword>
<sequence>MEVMQVLHMNKGDGDASYAKNSTVQRKIISTAKPIIEEAIMKMLRTNIPESIGIADLGCSSGPNTLVVISEIVDIIYAKCCHMGHSPPPELRVFLNDLPGNDFNYIFMSLPAFYNKLREEKRTGLGPCFISGVPGSFYGRLFPCRSMHFMHSSSSLHWLSRVPSGLESNASTSLNKGKIYISKSSPQCVLDAYMLQFQNDFLLFLKSRSEEIVPGGCMVLSFCGRRSTDPTSEENDYEWELVAKALMGIVSEGLIEEGKVDSFNIPLYTPCLEEVKLVIQKEGSFIIDRIESSDIDWVGGVEYMDPTFATQTKGQREAKKVRAATEPMLELHFGSSIMDNLFARYEELAEDYLSKCNAKLTNFVISMTII</sequence>
<dbReference type="AlphaFoldDB" id="A0A1Q3BNQ0"/>
<evidence type="ECO:0000256" key="2">
    <source>
        <dbReference type="ARBA" id="ARBA00022679"/>
    </source>
</evidence>
<keyword evidence="2" id="KW-0808">Transferase</keyword>
<dbReference type="Gene3D" id="1.10.1200.270">
    <property type="entry name" value="Methyltransferase, alpha-helical capping domain"/>
    <property type="match status" value="1"/>
</dbReference>
<name>A0A1Q3BNQ0_CEPFO</name>
<accession>A0A1Q3BNQ0</accession>
<dbReference type="GO" id="GO:0032259">
    <property type="term" value="P:methylation"/>
    <property type="evidence" value="ECO:0007669"/>
    <property type="project" value="UniProtKB-KW"/>
</dbReference>
<evidence type="ECO:0000256" key="3">
    <source>
        <dbReference type="ARBA" id="ARBA00022723"/>
    </source>
</evidence>
<dbReference type="InterPro" id="IPR042086">
    <property type="entry name" value="MeTrfase_capping"/>
</dbReference>
<keyword evidence="3" id="KW-0479">Metal-binding</keyword>
<dbReference type="GO" id="GO:0046872">
    <property type="term" value="F:metal ion binding"/>
    <property type="evidence" value="ECO:0007669"/>
    <property type="project" value="UniProtKB-KW"/>
</dbReference>
<comment type="caution">
    <text evidence="5">The sequence shown here is derived from an EMBL/GenBank/DDBJ whole genome shotgun (WGS) entry which is preliminary data.</text>
</comment>
<proteinExistence type="predicted"/>
<dbReference type="Proteomes" id="UP000187406">
    <property type="component" value="Unassembled WGS sequence"/>
</dbReference>
<dbReference type="GO" id="GO:0008168">
    <property type="term" value="F:methyltransferase activity"/>
    <property type="evidence" value="ECO:0007669"/>
    <property type="project" value="UniProtKB-KW"/>
</dbReference>
<reference evidence="6" key="1">
    <citation type="submission" date="2016-04" db="EMBL/GenBank/DDBJ databases">
        <title>Cephalotus genome sequencing.</title>
        <authorList>
            <person name="Fukushima K."/>
            <person name="Hasebe M."/>
            <person name="Fang X."/>
        </authorList>
    </citation>
    <scope>NUCLEOTIDE SEQUENCE [LARGE SCALE GENOMIC DNA]</scope>
    <source>
        <strain evidence="6">cv. St1</strain>
    </source>
</reference>
<organism evidence="5 6">
    <name type="scientific">Cephalotus follicularis</name>
    <name type="common">Albany pitcher plant</name>
    <dbReference type="NCBI Taxonomy" id="3775"/>
    <lineage>
        <taxon>Eukaryota</taxon>
        <taxon>Viridiplantae</taxon>
        <taxon>Streptophyta</taxon>
        <taxon>Embryophyta</taxon>
        <taxon>Tracheophyta</taxon>
        <taxon>Spermatophyta</taxon>
        <taxon>Magnoliopsida</taxon>
        <taxon>eudicotyledons</taxon>
        <taxon>Gunneridae</taxon>
        <taxon>Pentapetalae</taxon>
        <taxon>rosids</taxon>
        <taxon>fabids</taxon>
        <taxon>Oxalidales</taxon>
        <taxon>Cephalotaceae</taxon>
        <taxon>Cephalotus</taxon>
    </lineage>
</organism>